<sequence length="124" mass="13096">MGMMNLMPNEFPGPWLLTGTSLTFAGLAVGCLIAYLLNSKFPYDSDANGRVSAVGITATATLWRLLAIFGAAVWLVLLAVRFALFSNMPSGEEWLQAGTLAAVATAIVCQAAYLLGVLADPDKK</sequence>
<proteinExistence type="predicted"/>
<accession>A0A3A5M6I5</accession>
<organism evidence="2 3">
    <name type="scientific">Arthrobacter cheniae</name>
    <dbReference type="NCBI Taxonomy" id="1258888"/>
    <lineage>
        <taxon>Bacteria</taxon>
        <taxon>Bacillati</taxon>
        <taxon>Actinomycetota</taxon>
        <taxon>Actinomycetes</taxon>
        <taxon>Micrococcales</taxon>
        <taxon>Micrococcaceae</taxon>
        <taxon>Arthrobacter</taxon>
    </lineage>
</organism>
<protein>
    <submittedName>
        <fullName evidence="2">Uncharacterized protein</fullName>
    </submittedName>
</protein>
<evidence type="ECO:0000313" key="2">
    <source>
        <dbReference type="EMBL" id="RJT79172.1"/>
    </source>
</evidence>
<name>A0A3A5M6I5_9MICC</name>
<evidence type="ECO:0000313" key="3">
    <source>
        <dbReference type="Proteomes" id="UP000272560"/>
    </source>
</evidence>
<comment type="caution">
    <text evidence="2">The sequence shown here is derived from an EMBL/GenBank/DDBJ whole genome shotgun (WGS) entry which is preliminary data.</text>
</comment>
<dbReference type="Proteomes" id="UP000272560">
    <property type="component" value="Unassembled WGS sequence"/>
</dbReference>
<feature type="transmembrane region" description="Helical" evidence="1">
    <location>
        <begin position="15"/>
        <end position="37"/>
    </location>
</feature>
<reference evidence="2 3" key="1">
    <citation type="submission" date="2018-09" db="EMBL/GenBank/DDBJ databases">
        <title>Novel species of Arthrobacter.</title>
        <authorList>
            <person name="Liu Q."/>
            <person name="Xin Y.-H."/>
        </authorList>
    </citation>
    <scope>NUCLEOTIDE SEQUENCE [LARGE SCALE GENOMIC DNA]</scope>
    <source>
        <strain evidence="2 3">Hz2</strain>
    </source>
</reference>
<keyword evidence="1" id="KW-0812">Transmembrane</keyword>
<dbReference type="AlphaFoldDB" id="A0A3A5M6I5"/>
<dbReference type="EMBL" id="QZVT01000005">
    <property type="protein sequence ID" value="RJT79172.1"/>
    <property type="molecule type" value="Genomic_DNA"/>
</dbReference>
<keyword evidence="1" id="KW-0472">Membrane</keyword>
<feature type="transmembrane region" description="Helical" evidence="1">
    <location>
        <begin position="65"/>
        <end position="85"/>
    </location>
</feature>
<feature type="transmembrane region" description="Helical" evidence="1">
    <location>
        <begin position="97"/>
        <end position="119"/>
    </location>
</feature>
<keyword evidence="1" id="KW-1133">Transmembrane helix</keyword>
<evidence type="ECO:0000256" key="1">
    <source>
        <dbReference type="SAM" id="Phobius"/>
    </source>
</evidence>
<gene>
    <name evidence="2" type="ORF">D6T63_11175</name>
</gene>
<keyword evidence="3" id="KW-1185">Reference proteome</keyword>
<dbReference type="RefSeq" id="WP_120149118.1">
    <property type="nucleotide sequence ID" value="NZ_QZVT01000005.1"/>
</dbReference>